<dbReference type="PANTHER" id="PTHR45768:SF10">
    <property type="entry name" value="RING-H2 FINGER PROTEIN ATL13-RELATED"/>
    <property type="match status" value="1"/>
</dbReference>
<evidence type="ECO:0000256" key="8">
    <source>
        <dbReference type="ARBA" id="ARBA00022833"/>
    </source>
</evidence>
<gene>
    <name evidence="15" type="ORF">Taro_053074</name>
</gene>
<evidence type="ECO:0000313" key="15">
    <source>
        <dbReference type="EMBL" id="MQM20057.1"/>
    </source>
</evidence>
<evidence type="ECO:0000256" key="4">
    <source>
        <dbReference type="ARBA" id="ARBA00022692"/>
    </source>
</evidence>
<keyword evidence="7" id="KW-0833">Ubl conjugation pathway</keyword>
<dbReference type="PROSITE" id="PS50089">
    <property type="entry name" value="ZF_RING_2"/>
    <property type="match status" value="1"/>
</dbReference>
<evidence type="ECO:0000259" key="14">
    <source>
        <dbReference type="PROSITE" id="PS50089"/>
    </source>
</evidence>
<proteinExistence type="inferred from homology"/>
<evidence type="ECO:0000256" key="12">
    <source>
        <dbReference type="PROSITE-ProRule" id="PRU00175"/>
    </source>
</evidence>
<dbReference type="Pfam" id="PF13639">
    <property type="entry name" value="zf-RING_2"/>
    <property type="match status" value="1"/>
</dbReference>
<evidence type="ECO:0000313" key="16">
    <source>
        <dbReference type="Proteomes" id="UP000652761"/>
    </source>
</evidence>
<dbReference type="Gene3D" id="3.30.40.10">
    <property type="entry name" value="Zinc/RING finger domain, C3HC4 (zinc finger)"/>
    <property type="match status" value="1"/>
</dbReference>
<keyword evidence="10" id="KW-0472">Membrane</keyword>
<organism evidence="15 16">
    <name type="scientific">Colocasia esculenta</name>
    <name type="common">Wild taro</name>
    <name type="synonym">Arum esculentum</name>
    <dbReference type="NCBI Taxonomy" id="4460"/>
    <lineage>
        <taxon>Eukaryota</taxon>
        <taxon>Viridiplantae</taxon>
        <taxon>Streptophyta</taxon>
        <taxon>Embryophyta</taxon>
        <taxon>Tracheophyta</taxon>
        <taxon>Spermatophyta</taxon>
        <taxon>Magnoliopsida</taxon>
        <taxon>Liliopsida</taxon>
        <taxon>Araceae</taxon>
        <taxon>Aroideae</taxon>
        <taxon>Colocasieae</taxon>
        <taxon>Colocasia</taxon>
    </lineage>
</organism>
<dbReference type="EMBL" id="NMUH01009436">
    <property type="protein sequence ID" value="MQM20057.1"/>
    <property type="molecule type" value="Genomic_DNA"/>
</dbReference>
<keyword evidence="8" id="KW-0862">Zinc</keyword>
<dbReference type="Proteomes" id="UP000652761">
    <property type="component" value="Unassembled WGS sequence"/>
</dbReference>
<name>A0A843XM26_COLES</name>
<keyword evidence="3" id="KW-0808">Transferase</keyword>
<dbReference type="InterPro" id="IPR013083">
    <property type="entry name" value="Znf_RING/FYVE/PHD"/>
</dbReference>
<sequence length="165" mass="17314">LACSTSSSTPSSGQPVDDSDNVTVLIDYYKYPFGDVCLCELGADDKLHLLSRCSHAFHLKCIVAWLVSHFTCPLCRSSLLPDASPASSCSPLVLILKSGIILIDKNIVINRCKTSISPASSPIEAEAKAMEERDGTSPNNAEKGTPVGALGGELCAEAPVEGFGS</sequence>
<evidence type="ECO:0000256" key="6">
    <source>
        <dbReference type="ARBA" id="ARBA00022771"/>
    </source>
</evidence>
<accession>A0A843XM26</accession>
<dbReference type="AlphaFoldDB" id="A0A843XM26"/>
<evidence type="ECO:0000256" key="1">
    <source>
        <dbReference type="ARBA" id="ARBA00004167"/>
    </source>
</evidence>
<dbReference type="SUPFAM" id="SSF57850">
    <property type="entry name" value="RING/U-box"/>
    <property type="match status" value="1"/>
</dbReference>
<keyword evidence="4" id="KW-0812">Transmembrane</keyword>
<keyword evidence="6 12" id="KW-0863">Zinc-finger</keyword>
<dbReference type="GO" id="GO:0016740">
    <property type="term" value="F:transferase activity"/>
    <property type="evidence" value="ECO:0007669"/>
    <property type="project" value="UniProtKB-KW"/>
</dbReference>
<evidence type="ECO:0000256" key="2">
    <source>
        <dbReference type="ARBA" id="ARBA00004906"/>
    </source>
</evidence>
<keyword evidence="9" id="KW-1133">Transmembrane helix</keyword>
<evidence type="ECO:0000256" key="13">
    <source>
        <dbReference type="SAM" id="MobiDB-lite"/>
    </source>
</evidence>
<keyword evidence="5" id="KW-0479">Metal-binding</keyword>
<dbReference type="OrthoDB" id="8062037at2759"/>
<evidence type="ECO:0000256" key="10">
    <source>
        <dbReference type="ARBA" id="ARBA00023136"/>
    </source>
</evidence>
<comment type="subcellular location">
    <subcellularLocation>
        <location evidence="1">Membrane</location>
        <topology evidence="1">Single-pass membrane protein</topology>
    </subcellularLocation>
</comment>
<evidence type="ECO:0000256" key="11">
    <source>
        <dbReference type="ARBA" id="ARBA00024209"/>
    </source>
</evidence>
<comment type="similarity">
    <text evidence="11">Belongs to the RING-type zinc finger family. ATL subfamily.</text>
</comment>
<dbReference type="GO" id="GO:0016020">
    <property type="term" value="C:membrane"/>
    <property type="evidence" value="ECO:0007669"/>
    <property type="project" value="UniProtKB-SubCell"/>
</dbReference>
<dbReference type="PANTHER" id="PTHR45768">
    <property type="entry name" value="E3 UBIQUITIN-PROTEIN LIGASE RNF13-LIKE"/>
    <property type="match status" value="1"/>
</dbReference>
<dbReference type="InterPro" id="IPR001841">
    <property type="entry name" value="Znf_RING"/>
</dbReference>
<dbReference type="GO" id="GO:0008270">
    <property type="term" value="F:zinc ion binding"/>
    <property type="evidence" value="ECO:0007669"/>
    <property type="project" value="UniProtKB-KW"/>
</dbReference>
<keyword evidence="16" id="KW-1185">Reference proteome</keyword>
<evidence type="ECO:0000256" key="9">
    <source>
        <dbReference type="ARBA" id="ARBA00022989"/>
    </source>
</evidence>
<feature type="compositionally biased region" description="Basic and acidic residues" evidence="13">
    <location>
        <begin position="125"/>
        <end position="135"/>
    </location>
</feature>
<evidence type="ECO:0000256" key="7">
    <source>
        <dbReference type="ARBA" id="ARBA00022786"/>
    </source>
</evidence>
<comment type="pathway">
    <text evidence="2">Protein modification; protein ubiquitination.</text>
</comment>
<feature type="domain" description="RING-type" evidence="14">
    <location>
        <begin position="36"/>
        <end position="76"/>
    </location>
</feature>
<comment type="caution">
    <text evidence="15">The sequence shown here is derived from an EMBL/GenBank/DDBJ whole genome shotgun (WGS) entry which is preliminary data.</text>
</comment>
<feature type="region of interest" description="Disordered" evidence="13">
    <location>
        <begin position="123"/>
        <end position="148"/>
    </location>
</feature>
<evidence type="ECO:0000256" key="3">
    <source>
        <dbReference type="ARBA" id="ARBA00022679"/>
    </source>
</evidence>
<reference evidence="15" key="1">
    <citation type="submission" date="2017-07" db="EMBL/GenBank/DDBJ databases">
        <title>Taro Niue Genome Assembly and Annotation.</title>
        <authorList>
            <person name="Atibalentja N."/>
            <person name="Keating K."/>
            <person name="Fields C.J."/>
        </authorList>
    </citation>
    <scope>NUCLEOTIDE SEQUENCE</scope>
    <source>
        <strain evidence="15">Niue_2</strain>
        <tissue evidence="15">Leaf</tissue>
    </source>
</reference>
<protein>
    <recommendedName>
        <fullName evidence="14">RING-type domain-containing protein</fullName>
    </recommendedName>
</protein>
<evidence type="ECO:0000256" key="5">
    <source>
        <dbReference type="ARBA" id="ARBA00022723"/>
    </source>
</evidence>
<feature type="non-terminal residue" evidence="15">
    <location>
        <position position="1"/>
    </location>
</feature>